<dbReference type="AlphaFoldDB" id="A0A923ICK6"/>
<feature type="domain" description="ABC transporter" evidence="5">
    <location>
        <begin position="259"/>
        <end position="500"/>
    </location>
</feature>
<dbReference type="PROSITE" id="PS00211">
    <property type="entry name" value="ABC_TRANSPORTER_1"/>
    <property type="match status" value="1"/>
</dbReference>
<comment type="caution">
    <text evidence="6">The sequence shown here is derived from an EMBL/GenBank/DDBJ whole genome shotgun (WGS) entry which is preliminary data.</text>
</comment>
<evidence type="ECO:0000259" key="5">
    <source>
        <dbReference type="PROSITE" id="PS50893"/>
    </source>
</evidence>
<keyword evidence="1" id="KW-0813">Transport</keyword>
<dbReference type="Proteomes" id="UP000659630">
    <property type="component" value="Unassembled WGS sequence"/>
</dbReference>
<sequence>MDEKILFRAEKINKSFGPTHAVADFSIEISPGEVRGLIGENGSGKSTFSAIIAGLHKPDSGRLFFQGKEYMPSDTSMAAQAGASLIVQEIGTIAGISVAANIFINKERKFAKHGMLNYEEMNREARKILDKIGGEHIDPSVITGKLNLEDRKLVEIAKAMYSQPALLIIDETSNALTTHGRNILYQNIDAVRQEGGSVIFITHDLDELMSVCDSVTIMRDGHYITTLRGAEMEQKKMKELMVGREISNNFYRSDMEPNYRRDRVVLEATDLCSIEVGNVSFKLHEGEILGIGGLAESGMHELGRLLFGLEKKDSGEVVVAKSGDRIHNPQDAIRNSVGYMSKNRDTEALLLRFSISDNIALPSLDRIKEKGMIFKKNEHKLAGQWAENLSIKMRGLDDLCTKLSGGNKQKVVLGKWLGNDSHILIMDCPTRGIDIGVKEAIYRLMENLKAEGKAIVMISEELPELIGMSDTILIMKDGMITRTIERGEDVTEQTVIQYMI</sequence>
<gene>
    <name evidence="6" type="ORF">H8S23_03025</name>
</gene>
<keyword evidence="3" id="KW-0547">Nucleotide-binding</keyword>
<protein>
    <submittedName>
        <fullName evidence="6">Sugar ABC transporter ATP-binding protein</fullName>
    </submittedName>
</protein>
<dbReference type="GO" id="GO:0005524">
    <property type="term" value="F:ATP binding"/>
    <property type="evidence" value="ECO:0007669"/>
    <property type="project" value="UniProtKB-KW"/>
</dbReference>
<feature type="domain" description="ABC transporter" evidence="5">
    <location>
        <begin position="7"/>
        <end position="245"/>
    </location>
</feature>
<evidence type="ECO:0000256" key="3">
    <source>
        <dbReference type="ARBA" id="ARBA00022741"/>
    </source>
</evidence>
<evidence type="ECO:0000256" key="2">
    <source>
        <dbReference type="ARBA" id="ARBA00022737"/>
    </source>
</evidence>
<dbReference type="Gene3D" id="3.40.50.300">
    <property type="entry name" value="P-loop containing nucleotide triphosphate hydrolases"/>
    <property type="match status" value="2"/>
</dbReference>
<name>A0A923ICK6_9FIRM</name>
<dbReference type="PANTHER" id="PTHR43790:SF9">
    <property type="entry name" value="GALACTOFURANOSE TRANSPORTER ATP-BINDING PROTEIN YTFR"/>
    <property type="match status" value="1"/>
</dbReference>
<dbReference type="InterPro" id="IPR003593">
    <property type="entry name" value="AAA+_ATPase"/>
</dbReference>
<dbReference type="CDD" id="cd03215">
    <property type="entry name" value="ABC_Carb_Monos_II"/>
    <property type="match status" value="1"/>
</dbReference>
<keyword evidence="2" id="KW-0677">Repeat</keyword>
<evidence type="ECO:0000313" key="7">
    <source>
        <dbReference type="Proteomes" id="UP000659630"/>
    </source>
</evidence>
<dbReference type="PANTHER" id="PTHR43790">
    <property type="entry name" value="CARBOHYDRATE TRANSPORT ATP-BINDING PROTEIN MG119-RELATED"/>
    <property type="match status" value="1"/>
</dbReference>
<keyword evidence="7" id="KW-1185">Reference proteome</keyword>
<evidence type="ECO:0000256" key="1">
    <source>
        <dbReference type="ARBA" id="ARBA00022448"/>
    </source>
</evidence>
<dbReference type="RefSeq" id="WP_186886820.1">
    <property type="nucleotide sequence ID" value="NZ_JACONZ010000001.1"/>
</dbReference>
<evidence type="ECO:0000313" key="6">
    <source>
        <dbReference type="EMBL" id="MBC5580470.1"/>
    </source>
</evidence>
<dbReference type="Pfam" id="PF00005">
    <property type="entry name" value="ABC_tran"/>
    <property type="match status" value="2"/>
</dbReference>
<keyword evidence="4 6" id="KW-0067">ATP-binding</keyword>
<dbReference type="PROSITE" id="PS50893">
    <property type="entry name" value="ABC_TRANSPORTER_2"/>
    <property type="match status" value="2"/>
</dbReference>
<organism evidence="6 7">
    <name type="scientific">Anaerofilum hominis</name>
    <dbReference type="NCBI Taxonomy" id="2763016"/>
    <lineage>
        <taxon>Bacteria</taxon>
        <taxon>Bacillati</taxon>
        <taxon>Bacillota</taxon>
        <taxon>Clostridia</taxon>
        <taxon>Eubacteriales</taxon>
        <taxon>Oscillospiraceae</taxon>
        <taxon>Anaerofilum</taxon>
    </lineage>
</organism>
<dbReference type="SUPFAM" id="SSF52540">
    <property type="entry name" value="P-loop containing nucleoside triphosphate hydrolases"/>
    <property type="match status" value="2"/>
</dbReference>
<accession>A0A923ICK6</accession>
<dbReference type="CDD" id="cd03216">
    <property type="entry name" value="ABC_Carb_Monos_I"/>
    <property type="match status" value="1"/>
</dbReference>
<evidence type="ECO:0000256" key="4">
    <source>
        <dbReference type="ARBA" id="ARBA00022840"/>
    </source>
</evidence>
<dbReference type="EMBL" id="JACONZ010000001">
    <property type="protein sequence ID" value="MBC5580470.1"/>
    <property type="molecule type" value="Genomic_DNA"/>
</dbReference>
<reference evidence="6" key="1">
    <citation type="submission" date="2020-08" db="EMBL/GenBank/DDBJ databases">
        <title>Genome public.</title>
        <authorList>
            <person name="Liu C."/>
            <person name="Sun Q."/>
        </authorList>
    </citation>
    <scope>NUCLEOTIDE SEQUENCE</scope>
    <source>
        <strain evidence="6">BX8</strain>
    </source>
</reference>
<dbReference type="InterPro" id="IPR050107">
    <property type="entry name" value="ABC_carbohydrate_import_ATPase"/>
</dbReference>
<dbReference type="InterPro" id="IPR003439">
    <property type="entry name" value="ABC_transporter-like_ATP-bd"/>
</dbReference>
<proteinExistence type="predicted"/>
<dbReference type="InterPro" id="IPR017871">
    <property type="entry name" value="ABC_transporter-like_CS"/>
</dbReference>
<dbReference type="SMART" id="SM00382">
    <property type="entry name" value="AAA"/>
    <property type="match status" value="1"/>
</dbReference>
<dbReference type="InterPro" id="IPR027417">
    <property type="entry name" value="P-loop_NTPase"/>
</dbReference>
<dbReference type="GO" id="GO:0016887">
    <property type="term" value="F:ATP hydrolysis activity"/>
    <property type="evidence" value="ECO:0007669"/>
    <property type="project" value="InterPro"/>
</dbReference>